<name>A0A0P8BH22_9CYAN</name>
<evidence type="ECO:0000313" key="3">
    <source>
        <dbReference type="EMBL" id="KPQ33019.1"/>
    </source>
</evidence>
<dbReference type="SUPFAM" id="SSF56436">
    <property type="entry name" value="C-type lectin-like"/>
    <property type="match status" value="1"/>
</dbReference>
<dbReference type="PANTHER" id="PTHR23150">
    <property type="entry name" value="SULFATASE MODIFYING FACTOR 1, 2"/>
    <property type="match status" value="1"/>
</dbReference>
<accession>A0A0P8BH22</accession>
<dbReference type="EMBL" id="LJZR01000040">
    <property type="protein sequence ID" value="KPQ33019.1"/>
    <property type="molecule type" value="Genomic_DNA"/>
</dbReference>
<dbReference type="InterPro" id="IPR042095">
    <property type="entry name" value="SUMF_sf"/>
</dbReference>
<organism evidence="3 4">
    <name type="scientific">Phormidesmis priestleyi Ana</name>
    <dbReference type="NCBI Taxonomy" id="1666911"/>
    <lineage>
        <taxon>Bacteria</taxon>
        <taxon>Bacillati</taxon>
        <taxon>Cyanobacteriota</taxon>
        <taxon>Cyanophyceae</taxon>
        <taxon>Leptolyngbyales</taxon>
        <taxon>Leptolyngbyaceae</taxon>
        <taxon>Phormidesmis</taxon>
    </lineage>
</organism>
<dbReference type="InterPro" id="IPR051043">
    <property type="entry name" value="Sulfatase_Mod_Factor_Kinase"/>
</dbReference>
<dbReference type="PANTHER" id="PTHR23150:SF19">
    <property type="entry name" value="FORMYLGLYCINE-GENERATING ENZYME"/>
    <property type="match status" value="1"/>
</dbReference>
<evidence type="ECO:0000313" key="4">
    <source>
        <dbReference type="Proteomes" id="UP000050465"/>
    </source>
</evidence>
<dbReference type="InterPro" id="IPR005532">
    <property type="entry name" value="SUMF_dom"/>
</dbReference>
<dbReference type="STRING" id="1666911.HLUCCA11_19865"/>
<dbReference type="InterPro" id="IPR047738">
    <property type="entry name" value="SAV_2336-like_N"/>
</dbReference>
<dbReference type="AlphaFoldDB" id="A0A0P8BH22"/>
<feature type="compositionally biased region" description="Basic and acidic residues" evidence="1">
    <location>
        <begin position="553"/>
        <end position="566"/>
    </location>
</feature>
<proteinExistence type="predicted"/>
<feature type="region of interest" description="Disordered" evidence="1">
    <location>
        <begin position="553"/>
        <end position="573"/>
    </location>
</feature>
<dbReference type="InterPro" id="IPR016187">
    <property type="entry name" value="CTDL_fold"/>
</dbReference>
<dbReference type="NCBIfam" id="NF041121">
    <property type="entry name" value="SAV_2336_NTERM"/>
    <property type="match status" value="1"/>
</dbReference>
<dbReference type="PATRIC" id="fig|1666911.3.peg.2329"/>
<sequence>MATTGQGANRSQPAIAKLIKLLAEDEKLSSTEIAETLWLALQIESAPVTVPSDAIEPEVTRVSTPPIVPIATDAPAVAPSKESPPNRANLATVTHQTGVLPVEALPVWIADPPMLRDPLAVMKALKPLLRQVAAGTGRRLDELATVDGIARTQLWLPVMEPETEPWFDIVLVVDQGSSMHLWQRLIKDLERTFRRYGAFRNLQLFNMDVSAEKVGLAADETVRLKSHPERVGHRPSELLEQSGQRIAIVLSDCAGEYWWDGRLLPMLETWAKVMPTVIWQMLPEWMWERTALGRGKAIALSNDEPGTANQYLNRFAVGRKPLSQTEKKQMPIPVMTSEPRDLRNWSLMLAGDRRERTPGFLLPQYGGQLPQIMPQTTNEADAKKVAELSVQRFLQLSSPPAQRLIMLLAAAPVVTLPVMRLIRDSMLSEYRSPLPVAEVFLSGLLERLPGQLENGENLAATHYDVMQYDFVPHVRQALLKKLPEVDTVEVINSVSSAVENRWNALTTQDFQAFLTDPSISAPEGLSTLRAFGSVAADILKPLGGEYEKFAERLRRGAEGSPDKPVSEPELPEDDFEIPDLKPLEFHRAEVKEESSPIQLVIDEFTIATVELDTEISTEERLAEIVAIEDEAARAIALIALAPQLAGESFNLLVRVMTVVQAIQNRQARLDVLSAILPHLPDRLQGQVLELIGELEEPEGLELVEFEFEVARVTGQRGGLGSTGSFATSKMGAAGRTGWVIQRKRQAAYQFIEPLEDATNLEMVAIPAGTFKMGSPKNEPDRYNDESPQHEVNVASFFMSKYPITQAQWRFVADLEQVNRAFDSDPSGFKGNDRPVEKVSWNEAVEFCDRLSQYTGNDYQLPTEAQWEYACRAGTTTPFHFGGTILPELANYNCTQVYSGGTRGEYRQETTPVDEFSIANAFGLCDMHGNVWEWCADHWHASYEGAPTDGSAWANDDQAATRVTRGGSWILDPGICRSATRHYVTPVNRSSKIGFRVSCLALRTL</sequence>
<evidence type="ECO:0000256" key="1">
    <source>
        <dbReference type="SAM" id="MobiDB-lite"/>
    </source>
</evidence>
<dbReference type="GO" id="GO:0120147">
    <property type="term" value="F:formylglycine-generating oxidase activity"/>
    <property type="evidence" value="ECO:0007669"/>
    <property type="project" value="TreeGrafter"/>
</dbReference>
<dbReference type="Gene3D" id="3.90.1580.10">
    <property type="entry name" value="paralog of FGE (formylglycine-generating enzyme)"/>
    <property type="match status" value="1"/>
</dbReference>
<gene>
    <name evidence="3" type="ORF">HLUCCA11_19865</name>
</gene>
<dbReference type="Pfam" id="PF03781">
    <property type="entry name" value="FGE-sulfatase"/>
    <property type="match status" value="1"/>
</dbReference>
<dbReference type="Proteomes" id="UP000050465">
    <property type="component" value="Unassembled WGS sequence"/>
</dbReference>
<feature type="domain" description="Sulfatase-modifying factor enzyme-like" evidence="2">
    <location>
        <begin position="760"/>
        <end position="996"/>
    </location>
</feature>
<comment type="caution">
    <text evidence="3">The sequence shown here is derived from an EMBL/GenBank/DDBJ whole genome shotgun (WGS) entry which is preliminary data.</text>
</comment>
<protein>
    <recommendedName>
        <fullName evidence="2">Sulfatase-modifying factor enzyme-like domain-containing protein</fullName>
    </recommendedName>
</protein>
<reference evidence="3 4" key="1">
    <citation type="submission" date="2015-09" db="EMBL/GenBank/DDBJ databases">
        <title>Identification and resolution of microdiversity through metagenomic sequencing of parallel consortia.</title>
        <authorList>
            <person name="Nelson W.C."/>
            <person name="Romine M.F."/>
            <person name="Lindemann S.R."/>
        </authorList>
    </citation>
    <scope>NUCLEOTIDE SEQUENCE [LARGE SCALE GENOMIC DNA]</scope>
    <source>
        <strain evidence="3">Ana</strain>
    </source>
</reference>
<evidence type="ECO:0000259" key="2">
    <source>
        <dbReference type="Pfam" id="PF03781"/>
    </source>
</evidence>